<keyword evidence="2" id="KW-1185">Reference proteome</keyword>
<evidence type="ECO:0000313" key="2">
    <source>
        <dbReference type="Proteomes" id="UP000828048"/>
    </source>
</evidence>
<accession>A0ACB7Z1Y3</accession>
<evidence type="ECO:0000313" key="1">
    <source>
        <dbReference type="EMBL" id="KAH7859739.1"/>
    </source>
</evidence>
<proteinExistence type="predicted"/>
<organism evidence="1 2">
    <name type="scientific">Vaccinium darrowii</name>
    <dbReference type="NCBI Taxonomy" id="229202"/>
    <lineage>
        <taxon>Eukaryota</taxon>
        <taxon>Viridiplantae</taxon>
        <taxon>Streptophyta</taxon>
        <taxon>Embryophyta</taxon>
        <taxon>Tracheophyta</taxon>
        <taxon>Spermatophyta</taxon>
        <taxon>Magnoliopsida</taxon>
        <taxon>eudicotyledons</taxon>
        <taxon>Gunneridae</taxon>
        <taxon>Pentapetalae</taxon>
        <taxon>asterids</taxon>
        <taxon>Ericales</taxon>
        <taxon>Ericaceae</taxon>
        <taxon>Vaccinioideae</taxon>
        <taxon>Vaccinieae</taxon>
        <taxon>Vaccinium</taxon>
    </lineage>
</organism>
<name>A0ACB7Z1Y3_9ERIC</name>
<gene>
    <name evidence="1" type="ORF">Vadar_004866</name>
</gene>
<sequence length="261" mass="29209">MLREKPPGREKQRGKAAQGGHGGLCTTVDATTITFFPSDVAVAFGVDHHTGVPAFVEDIQTARPHNLVAQLLPADAQTDDAYLKRAELPPDLLLVDWVFKNITFGHKDERRKTHLRLLASFHTGAPVNVPVLIFHEFRRFIKDGGPRTKIPFPYLVLSLLKSGRVDEGSRKFRLLPGEPSFPGSKVYTLTQWQSSFRILNRGEPGPPSLPMMRHLSLPMMRHPPLALFLPLLMMSLLPRDNGFLGKPSTSIWWPGLIMLTE</sequence>
<protein>
    <submittedName>
        <fullName evidence="1">Uncharacterized protein</fullName>
    </submittedName>
</protein>
<dbReference type="Proteomes" id="UP000828048">
    <property type="component" value="Chromosome 4"/>
</dbReference>
<dbReference type="EMBL" id="CM037154">
    <property type="protein sequence ID" value="KAH7859739.1"/>
    <property type="molecule type" value="Genomic_DNA"/>
</dbReference>
<comment type="caution">
    <text evidence="1">The sequence shown here is derived from an EMBL/GenBank/DDBJ whole genome shotgun (WGS) entry which is preliminary data.</text>
</comment>
<reference evidence="1 2" key="1">
    <citation type="journal article" date="2021" name="Hortic Res">
        <title>High-quality reference genome and annotation aids understanding of berry development for evergreen blueberry (Vaccinium darrowii).</title>
        <authorList>
            <person name="Yu J."/>
            <person name="Hulse-Kemp A.M."/>
            <person name="Babiker E."/>
            <person name="Staton M."/>
        </authorList>
    </citation>
    <scope>NUCLEOTIDE SEQUENCE [LARGE SCALE GENOMIC DNA]</scope>
    <source>
        <strain evidence="2">cv. NJ 8807/NJ 8810</strain>
        <tissue evidence="1">Young leaf</tissue>
    </source>
</reference>